<keyword evidence="5 12" id="KW-0963">Cytoplasm</keyword>
<comment type="pathway">
    <text evidence="2 12">Amino-acid biosynthesis; L-lysine biosynthesis via DAP pathway; (S)-tetrahydrodipicolinate from L-aspartate: step 3/4.</text>
</comment>
<feature type="binding site" evidence="12 15">
    <location>
        <position position="205"/>
    </location>
    <ligand>
        <name>pyruvate</name>
        <dbReference type="ChEBI" id="CHEBI:15361"/>
    </ligand>
</feature>
<dbReference type="CDD" id="cd00408">
    <property type="entry name" value="DHDPS-like"/>
    <property type="match status" value="1"/>
</dbReference>
<evidence type="ECO:0000256" key="9">
    <source>
        <dbReference type="ARBA" id="ARBA00023239"/>
    </source>
</evidence>
<dbReference type="PANTHER" id="PTHR12128">
    <property type="entry name" value="DIHYDRODIPICOLINATE SYNTHASE"/>
    <property type="match status" value="1"/>
</dbReference>
<evidence type="ECO:0000256" key="13">
    <source>
        <dbReference type="PIRNR" id="PIRNR001365"/>
    </source>
</evidence>
<evidence type="ECO:0000313" key="16">
    <source>
        <dbReference type="EMBL" id="TDQ41102.1"/>
    </source>
</evidence>
<evidence type="ECO:0000256" key="11">
    <source>
        <dbReference type="ARBA" id="ARBA00047836"/>
    </source>
</evidence>
<evidence type="ECO:0000256" key="4">
    <source>
        <dbReference type="ARBA" id="ARBA00012086"/>
    </source>
</evidence>
<dbReference type="OrthoDB" id="9771791at2"/>
<dbReference type="InterPro" id="IPR005263">
    <property type="entry name" value="DapA"/>
</dbReference>
<evidence type="ECO:0000256" key="6">
    <source>
        <dbReference type="ARBA" id="ARBA00022605"/>
    </source>
</evidence>
<evidence type="ECO:0000256" key="12">
    <source>
        <dbReference type="HAMAP-Rule" id="MF_00418"/>
    </source>
</evidence>
<name>A0A4R6U690_9BACI</name>
<accession>A0A4R6U690</accession>
<dbReference type="EC" id="4.3.3.7" evidence="4 12"/>
<dbReference type="PANTHER" id="PTHR12128:SF66">
    <property type="entry name" value="4-HYDROXY-2-OXOGLUTARATE ALDOLASE, MITOCHONDRIAL"/>
    <property type="match status" value="1"/>
</dbReference>
<evidence type="ECO:0000256" key="3">
    <source>
        <dbReference type="ARBA" id="ARBA00007592"/>
    </source>
</evidence>
<sequence length="292" mass="30967">MKFAGIWPAMVTPMTEQQDISIPAIEQLTNELISYGVHGLFALGTNGEFHMLTKEEKRTVAKTIVRAAAGRVPVMAGTGGNSTREVIELSKEMESIGVDALSVITPFFVPPGPEELSVHYESIADAVGVPVILYNIPSKTGMSISADTAKRLAKHPNIAGIKDSSGDFDLIKAYIDVSQGEDFAVFAGTDSLILQTLQAGGHGAVAATANVLPDHVLAIYDGFLAKDARKSEEAQASLQALRDTFSLKAIPSALKKAVELKGIPAGPPRLPVTEASGAELEAIKHMMQGYQK</sequence>
<comment type="caution">
    <text evidence="12">Was originally thought to be a dihydrodipicolinate synthase (DHDPS), catalyzing the condensation of (S)-aspartate-beta-semialdehyde [(S)-ASA] and pyruvate to dihydrodipicolinate (DHDP). However, it was shown in E.coli that the product of the enzymatic reaction is not dihydrodipicolinate but in fact (4S)-4-hydroxy-2,3,4,5-tetrahydro-(2S)-dipicolinic acid (HTPA), and that the consecutive dehydration reaction leading to DHDP is not spontaneous but catalyzed by DapB.</text>
</comment>
<organism evidence="16 17">
    <name type="scientific">Aureibacillus halotolerans</name>
    <dbReference type="NCBI Taxonomy" id="1508390"/>
    <lineage>
        <taxon>Bacteria</taxon>
        <taxon>Bacillati</taxon>
        <taxon>Bacillota</taxon>
        <taxon>Bacilli</taxon>
        <taxon>Bacillales</taxon>
        <taxon>Bacillaceae</taxon>
        <taxon>Aureibacillus</taxon>
    </lineage>
</organism>
<evidence type="ECO:0000256" key="8">
    <source>
        <dbReference type="ARBA" id="ARBA00023154"/>
    </source>
</evidence>
<dbReference type="PROSITE" id="PS00666">
    <property type="entry name" value="DHDPS_2"/>
    <property type="match status" value="1"/>
</dbReference>
<comment type="subunit">
    <text evidence="12">Homotetramer; dimer of dimers.</text>
</comment>
<dbReference type="PIRSF" id="PIRSF001365">
    <property type="entry name" value="DHDPS"/>
    <property type="match status" value="1"/>
</dbReference>
<dbReference type="HAMAP" id="MF_00418">
    <property type="entry name" value="DapA"/>
    <property type="match status" value="1"/>
</dbReference>
<dbReference type="InterPro" id="IPR013785">
    <property type="entry name" value="Aldolase_TIM"/>
</dbReference>
<feature type="site" description="Part of a proton relay during catalysis" evidence="12">
    <location>
        <position position="45"/>
    </location>
</feature>
<dbReference type="UniPathway" id="UPA00034">
    <property type="reaction ID" value="UER00017"/>
</dbReference>
<keyword evidence="17" id="KW-1185">Reference proteome</keyword>
<comment type="caution">
    <text evidence="16">The sequence shown here is derived from an EMBL/GenBank/DDBJ whole genome shotgun (WGS) entry which is preliminary data.</text>
</comment>
<dbReference type="PRINTS" id="PR00146">
    <property type="entry name" value="DHPICSNTHASE"/>
</dbReference>
<dbReference type="GO" id="GO:0005737">
    <property type="term" value="C:cytoplasm"/>
    <property type="evidence" value="ECO:0007669"/>
    <property type="project" value="UniProtKB-SubCell"/>
</dbReference>
<evidence type="ECO:0000256" key="15">
    <source>
        <dbReference type="PIRSR" id="PIRSR001365-2"/>
    </source>
</evidence>
<dbReference type="Pfam" id="PF00701">
    <property type="entry name" value="DHDPS"/>
    <property type="match status" value="1"/>
</dbReference>
<gene>
    <name evidence="12" type="primary">dapA</name>
    <name evidence="16" type="ORF">EV213_104100</name>
</gene>
<dbReference type="RefSeq" id="WP_133579704.1">
    <property type="nucleotide sequence ID" value="NZ_SNYJ01000004.1"/>
</dbReference>
<keyword evidence="7 12" id="KW-0220">Diaminopimelate biosynthesis</keyword>
<keyword evidence="10 12" id="KW-0704">Schiff base</keyword>
<comment type="similarity">
    <text evidence="3 12 13">Belongs to the DapA family.</text>
</comment>
<keyword evidence="9 12" id="KW-0456">Lyase</keyword>
<dbReference type="Proteomes" id="UP000295632">
    <property type="component" value="Unassembled WGS sequence"/>
</dbReference>
<evidence type="ECO:0000256" key="7">
    <source>
        <dbReference type="ARBA" id="ARBA00022915"/>
    </source>
</evidence>
<dbReference type="GO" id="GO:0008840">
    <property type="term" value="F:4-hydroxy-tetrahydrodipicolinate synthase activity"/>
    <property type="evidence" value="ECO:0007669"/>
    <property type="project" value="UniProtKB-UniRule"/>
</dbReference>
<keyword evidence="8 12" id="KW-0457">Lysine biosynthesis</keyword>
<protein>
    <recommendedName>
        <fullName evidence="4 12">4-hydroxy-tetrahydrodipicolinate synthase</fullName>
        <shortName evidence="12">HTPA synthase</shortName>
        <ecNumber evidence="4 12">4.3.3.7</ecNumber>
    </recommendedName>
</protein>
<dbReference type="NCBIfam" id="TIGR00674">
    <property type="entry name" value="dapA"/>
    <property type="match status" value="1"/>
</dbReference>
<dbReference type="InterPro" id="IPR002220">
    <property type="entry name" value="DapA-like"/>
</dbReference>
<dbReference type="GO" id="GO:0019877">
    <property type="term" value="P:diaminopimelate biosynthetic process"/>
    <property type="evidence" value="ECO:0007669"/>
    <property type="project" value="UniProtKB-UniRule"/>
</dbReference>
<dbReference type="InterPro" id="IPR020625">
    <property type="entry name" value="Schiff_base-form_aldolases_AS"/>
</dbReference>
<comment type="caution">
    <text evidence="12">Lacks conserved residue(s) required for the propagation of feature annotation.</text>
</comment>
<evidence type="ECO:0000256" key="1">
    <source>
        <dbReference type="ARBA" id="ARBA00003294"/>
    </source>
</evidence>
<dbReference type="Gene3D" id="3.20.20.70">
    <property type="entry name" value="Aldolase class I"/>
    <property type="match status" value="1"/>
</dbReference>
<dbReference type="GO" id="GO:0009089">
    <property type="term" value="P:lysine biosynthetic process via diaminopimelate"/>
    <property type="evidence" value="ECO:0007669"/>
    <property type="project" value="UniProtKB-UniRule"/>
</dbReference>
<dbReference type="AlphaFoldDB" id="A0A4R6U690"/>
<dbReference type="EMBL" id="SNYJ01000004">
    <property type="protein sequence ID" value="TDQ41102.1"/>
    <property type="molecule type" value="Genomic_DNA"/>
</dbReference>
<evidence type="ECO:0000256" key="5">
    <source>
        <dbReference type="ARBA" id="ARBA00022490"/>
    </source>
</evidence>
<comment type="subcellular location">
    <subcellularLocation>
        <location evidence="12">Cytoplasm</location>
    </subcellularLocation>
</comment>
<dbReference type="SUPFAM" id="SSF51569">
    <property type="entry name" value="Aldolase"/>
    <property type="match status" value="1"/>
</dbReference>
<keyword evidence="6 12" id="KW-0028">Amino-acid biosynthesis</keyword>
<feature type="active site" description="Proton donor/acceptor" evidence="12 14">
    <location>
        <position position="134"/>
    </location>
</feature>
<evidence type="ECO:0000256" key="2">
    <source>
        <dbReference type="ARBA" id="ARBA00005120"/>
    </source>
</evidence>
<evidence type="ECO:0000313" key="17">
    <source>
        <dbReference type="Proteomes" id="UP000295632"/>
    </source>
</evidence>
<dbReference type="SMART" id="SM01130">
    <property type="entry name" value="DHDPS"/>
    <property type="match status" value="1"/>
</dbReference>
<reference evidence="16 17" key="1">
    <citation type="submission" date="2019-03" db="EMBL/GenBank/DDBJ databases">
        <title>Genomic Encyclopedia of Type Strains, Phase IV (KMG-IV): sequencing the most valuable type-strain genomes for metagenomic binning, comparative biology and taxonomic classification.</title>
        <authorList>
            <person name="Goeker M."/>
        </authorList>
    </citation>
    <scope>NUCLEOTIDE SEQUENCE [LARGE SCALE GENOMIC DNA]</scope>
    <source>
        <strain evidence="16 17">DSM 28697</strain>
    </source>
</reference>
<feature type="active site" description="Schiff-base intermediate with substrate" evidence="12 14">
    <location>
        <position position="162"/>
    </location>
</feature>
<comment type="catalytic activity">
    <reaction evidence="11 12">
        <text>L-aspartate 4-semialdehyde + pyruvate = (2S,4S)-4-hydroxy-2,3,4,5-tetrahydrodipicolinate + H2O + H(+)</text>
        <dbReference type="Rhea" id="RHEA:34171"/>
        <dbReference type="ChEBI" id="CHEBI:15361"/>
        <dbReference type="ChEBI" id="CHEBI:15377"/>
        <dbReference type="ChEBI" id="CHEBI:15378"/>
        <dbReference type="ChEBI" id="CHEBI:67139"/>
        <dbReference type="ChEBI" id="CHEBI:537519"/>
        <dbReference type="EC" id="4.3.3.7"/>
    </reaction>
</comment>
<proteinExistence type="inferred from homology"/>
<evidence type="ECO:0000256" key="14">
    <source>
        <dbReference type="PIRSR" id="PIRSR001365-1"/>
    </source>
</evidence>
<comment type="function">
    <text evidence="1 12">Catalyzes the condensation of (S)-aspartate-beta-semialdehyde [(S)-ASA] and pyruvate to 4-hydroxy-tetrahydrodipicolinate (HTPA).</text>
</comment>
<evidence type="ECO:0000256" key="10">
    <source>
        <dbReference type="ARBA" id="ARBA00023270"/>
    </source>
</evidence>